<gene>
    <name evidence="1" type="ORF">OIU77_028723</name>
</gene>
<reference evidence="1" key="1">
    <citation type="submission" date="2022-10" db="EMBL/GenBank/DDBJ databases">
        <authorList>
            <person name="Hyden B.L."/>
            <person name="Feng K."/>
            <person name="Yates T."/>
            <person name="Jawdy S."/>
            <person name="Smart L.B."/>
            <person name="Muchero W."/>
        </authorList>
    </citation>
    <scope>NUCLEOTIDE SEQUENCE</scope>
    <source>
        <tissue evidence="1">Shoot tip</tissue>
    </source>
</reference>
<dbReference type="Proteomes" id="UP001141253">
    <property type="component" value="Chromosome 9"/>
</dbReference>
<protein>
    <submittedName>
        <fullName evidence="1">Uncharacterized protein</fullName>
    </submittedName>
</protein>
<dbReference type="EMBL" id="JAPFFI010000008">
    <property type="protein sequence ID" value="KAJ6385598.1"/>
    <property type="molecule type" value="Genomic_DNA"/>
</dbReference>
<sequence length="79" mass="8171">MTILVLSPFQVFRVAISAVTLFTAVDFSGVVARAGLDLDFLATDAAASFGGVSSFGLEVIGLTLWPGSDSDSDPDSDKD</sequence>
<evidence type="ECO:0000313" key="1">
    <source>
        <dbReference type="EMBL" id="KAJ6385598.1"/>
    </source>
</evidence>
<keyword evidence="2" id="KW-1185">Reference proteome</keyword>
<proteinExistence type="predicted"/>
<reference evidence="1" key="2">
    <citation type="journal article" date="2023" name="Int. J. Mol. Sci.">
        <title>De Novo Assembly and Annotation of 11 Diverse Shrub Willow (Salix) Genomes Reveals Novel Gene Organization in Sex-Linked Regions.</title>
        <authorList>
            <person name="Hyden B."/>
            <person name="Feng K."/>
            <person name="Yates T.B."/>
            <person name="Jawdy S."/>
            <person name="Cereghino C."/>
            <person name="Smart L.B."/>
            <person name="Muchero W."/>
        </authorList>
    </citation>
    <scope>NUCLEOTIDE SEQUENCE</scope>
    <source>
        <tissue evidence="1">Shoot tip</tissue>
    </source>
</reference>
<organism evidence="1 2">
    <name type="scientific">Salix suchowensis</name>
    <dbReference type="NCBI Taxonomy" id="1278906"/>
    <lineage>
        <taxon>Eukaryota</taxon>
        <taxon>Viridiplantae</taxon>
        <taxon>Streptophyta</taxon>
        <taxon>Embryophyta</taxon>
        <taxon>Tracheophyta</taxon>
        <taxon>Spermatophyta</taxon>
        <taxon>Magnoliopsida</taxon>
        <taxon>eudicotyledons</taxon>
        <taxon>Gunneridae</taxon>
        <taxon>Pentapetalae</taxon>
        <taxon>rosids</taxon>
        <taxon>fabids</taxon>
        <taxon>Malpighiales</taxon>
        <taxon>Salicaceae</taxon>
        <taxon>Saliceae</taxon>
        <taxon>Salix</taxon>
    </lineage>
</organism>
<accession>A0ABQ9BIC7</accession>
<evidence type="ECO:0000313" key="2">
    <source>
        <dbReference type="Proteomes" id="UP001141253"/>
    </source>
</evidence>
<comment type="caution">
    <text evidence="1">The sequence shown here is derived from an EMBL/GenBank/DDBJ whole genome shotgun (WGS) entry which is preliminary data.</text>
</comment>
<name>A0ABQ9BIC7_9ROSI</name>